<evidence type="ECO:0000256" key="4">
    <source>
        <dbReference type="ARBA" id="ARBA00022692"/>
    </source>
</evidence>
<keyword evidence="9 10" id="KW-0472">Membrane</keyword>
<comment type="subcellular location">
    <subcellularLocation>
        <location evidence="1 10">Endoplasmic reticulum membrane</location>
        <topology evidence="1 10">Multi-pass membrane protein</topology>
    </subcellularLocation>
    <subcellularLocation>
        <location evidence="10">Golgi apparatus membrane</location>
        <topology evidence="10">Multi-pass membrane protein</topology>
    </subcellularLocation>
</comment>
<reference evidence="11" key="1">
    <citation type="submission" date="2019-10" db="EMBL/GenBank/DDBJ databases">
        <title>Conservation and host-specific expression of non-tandemly repeated heterogenous ribosome RNA gene in arbuscular mycorrhizal fungi.</title>
        <authorList>
            <person name="Maeda T."/>
            <person name="Kobayashi Y."/>
            <person name="Nakagawa T."/>
            <person name="Ezawa T."/>
            <person name="Yamaguchi K."/>
            <person name="Bino T."/>
            <person name="Nishimoto Y."/>
            <person name="Shigenobu S."/>
            <person name="Kawaguchi M."/>
        </authorList>
    </citation>
    <scope>NUCLEOTIDE SEQUENCE</scope>
    <source>
        <strain evidence="11">HR1</strain>
    </source>
</reference>
<protein>
    <recommendedName>
        <fullName evidence="10">Protein ARV</fullName>
    </recommendedName>
</protein>
<evidence type="ECO:0000313" key="11">
    <source>
        <dbReference type="EMBL" id="GES72963.1"/>
    </source>
</evidence>
<evidence type="ECO:0000256" key="6">
    <source>
        <dbReference type="ARBA" id="ARBA00022989"/>
    </source>
</evidence>
<evidence type="ECO:0000256" key="9">
    <source>
        <dbReference type="ARBA" id="ARBA00023136"/>
    </source>
</evidence>
<proteinExistence type="inferred from homology"/>
<dbReference type="GO" id="GO:0032541">
    <property type="term" value="C:cortical endoplasmic reticulum"/>
    <property type="evidence" value="ECO:0007669"/>
    <property type="project" value="TreeGrafter"/>
</dbReference>
<dbReference type="GO" id="GO:0032366">
    <property type="term" value="P:intracellular sterol transport"/>
    <property type="evidence" value="ECO:0007669"/>
    <property type="project" value="UniProtKB-UniRule"/>
</dbReference>
<evidence type="ECO:0000256" key="3">
    <source>
        <dbReference type="ARBA" id="ARBA00022448"/>
    </source>
</evidence>
<keyword evidence="8 10" id="KW-0443">Lipid metabolism</keyword>
<dbReference type="PANTHER" id="PTHR14467">
    <property type="entry name" value="ARV1"/>
    <property type="match status" value="1"/>
</dbReference>
<keyword evidence="7 10" id="KW-0445">Lipid transport</keyword>
<dbReference type="GO" id="GO:0006665">
    <property type="term" value="P:sphingolipid metabolic process"/>
    <property type="evidence" value="ECO:0007669"/>
    <property type="project" value="UniProtKB-UniRule"/>
</dbReference>
<accession>A0A8H3QAT8</accession>
<evidence type="ECO:0000256" key="10">
    <source>
        <dbReference type="RuleBase" id="RU368065"/>
    </source>
</evidence>
<dbReference type="AlphaFoldDB" id="A0A8H3QAT8"/>
<evidence type="ECO:0000256" key="5">
    <source>
        <dbReference type="ARBA" id="ARBA00022824"/>
    </source>
</evidence>
<dbReference type="PANTHER" id="PTHR14467:SF0">
    <property type="entry name" value="PROTEIN ARV1"/>
    <property type="match status" value="1"/>
</dbReference>
<feature type="transmembrane region" description="Helical" evidence="10">
    <location>
        <begin position="141"/>
        <end position="162"/>
    </location>
</feature>
<organism evidence="11 12">
    <name type="scientific">Rhizophagus clarus</name>
    <dbReference type="NCBI Taxonomy" id="94130"/>
    <lineage>
        <taxon>Eukaryota</taxon>
        <taxon>Fungi</taxon>
        <taxon>Fungi incertae sedis</taxon>
        <taxon>Mucoromycota</taxon>
        <taxon>Glomeromycotina</taxon>
        <taxon>Glomeromycetes</taxon>
        <taxon>Glomerales</taxon>
        <taxon>Glomeraceae</taxon>
        <taxon>Rhizophagus</taxon>
    </lineage>
</organism>
<evidence type="ECO:0000256" key="2">
    <source>
        <dbReference type="ARBA" id="ARBA00009187"/>
    </source>
</evidence>
<feature type="transmembrane region" description="Helical" evidence="10">
    <location>
        <begin position="104"/>
        <end position="129"/>
    </location>
</feature>
<keyword evidence="10" id="KW-0333">Golgi apparatus</keyword>
<dbReference type="Proteomes" id="UP000615446">
    <property type="component" value="Unassembled WGS sequence"/>
</dbReference>
<dbReference type="GO" id="GO:0000139">
    <property type="term" value="C:Golgi membrane"/>
    <property type="evidence" value="ECO:0007669"/>
    <property type="project" value="UniProtKB-SubCell"/>
</dbReference>
<dbReference type="GO" id="GO:0016125">
    <property type="term" value="P:sterol metabolic process"/>
    <property type="evidence" value="ECO:0007669"/>
    <property type="project" value="UniProtKB-UniRule"/>
</dbReference>
<evidence type="ECO:0000256" key="1">
    <source>
        <dbReference type="ARBA" id="ARBA00004477"/>
    </source>
</evidence>
<sequence length="229" mass="26777">MPTCVECGAPVTNLYTEYSKGNIRLTPCEKCKKFADKYVEHDFVIIFIDMLLHKPQVYRHLLFNRLEYRDHGIDVAQYIKWFRLEKYYTVTNIPFIEQPVFLQYLYILFLCVIEFVVFQFGVRLAVSLYIGDKYAIIKYNYITIALIISSFGKILLILMVIWDYNGLEYSWLINIVVLTSNVEALAVFLNVGYFKTLLMLIFGLGLKVLAQIFFIQVTNNPLLLTLLSI</sequence>
<evidence type="ECO:0000256" key="7">
    <source>
        <dbReference type="ARBA" id="ARBA00023055"/>
    </source>
</evidence>
<name>A0A8H3QAT8_9GLOM</name>
<evidence type="ECO:0000313" key="12">
    <source>
        <dbReference type="Proteomes" id="UP000615446"/>
    </source>
</evidence>
<comment type="caution">
    <text evidence="11">The sequence shown here is derived from an EMBL/GenBank/DDBJ whole genome shotgun (WGS) entry which is preliminary data.</text>
</comment>
<dbReference type="GO" id="GO:0005789">
    <property type="term" value="C:endoplasmic reticulum membrane"/>
    <property type="evidence" value="ECO:0007669"/>
    <property type="project" value="UniProtKB-SubCell"/>
</dbReference>
<evidence type="ECO:0000256" key="8">
    <source>
        <dbReference type="ARBA" id="ARBA00023098"/>
    </source>
</evidence>
<feature type="transmembrane region" description="Helical" evidence="10">
    <location>
        <begin position="196"/>
        <end position="217"/>
    </location>
</feature>
<dbReference type="EMBL" id="BLAL01000005">
    <property type="protein sequence ID" value="GES72963.1"/>
    <property type="molecule type" value="Genomic_DNA"/>
</dbReference>
<comment type="function">
    <text evidence="10">Mediator of sterol homeostasis involved in sterol uptake, trafficking and distribution into membranes.</text>
</comment>
<dbReference type="GO" id="GO:0097036">
    <property type="term" value="P:regulation of plasma membrane sterol distribution"/>
    <property type="evidence" value="ECO:0007669"/>
    <property type="project" value="UniProtKB-UniRule"/>
</dbReference>
<gene>
    <name evidence="11" type="ORF">RCL2_000050700</name>
</gene>
<keyword evidence="10" id="KW-0746">Sphingolipid metabolism</keyword>
<comment type="function">
    <text evidence="10">Regulates also the sphingolipid metabolism.</text>
</comment>
<feature type="transmembrane region" description="Helical" evidence="10">
    <location>
        <begin position="168"/>
        <end position="189"/>
    </location>
</feature>
<keyword evidence="4 10" id="KW-0812">Transmembrane</keyword>
<dbReference type="Pfam" id="PF04161">
    <property type="entry name" value="Arv1"/>
    <property type="match status" value="1"/>
</dbReference>
<dbReference type="OrthoDB" id="2192830at2759"/>
<keyword evidence="6 10" id="KW-1133">Transmembrane helix</keyword>
<comment type="similarity">
    <text evidence="2 10">Belongs to the ARV1 family.</text>
</comment>
<dbReference type="InterPro" id="IPR007290">
    <property type="entry name" value="Arv1"/>
</dbReference>
<keyword evidence="3 10" id="KW-0813">Transport</keyword>
<keyword evidence="5 10" id="KW-0256">Endoplasmic reticulum</keyword>